<gene>
    <name evidence="1" type="ORF">SVUK_LOCUS17613</name>
</gene>
<protein>
    <submittedName>
        <fullName evidence="1">Uncharacterized protein</fullName>
    </submittedName>
</protein>
<reference evidence="1 2" key="1">
    <citation type="submission" date="2018-11" db="EMBL/GenBank/DDBJ databases">
        <authorList>
            <consortium name="Pathogen Informatics"/>
        </authorList>
    </citation>
    <scope>NUCLEOTIDE SEQUENCE [LARGE SCALE GENOMIC DNA]</scope>
</reference>
<proteinExistence type="predicted"/>
<accession>A0A3P7LJ49</accession>
<dbReference type="AlphaFoldDB" id="A0A3P7LJ49"/>
<dbReference type="Proteomes" id="UP000270094">
    <property type="component" value="Unassembled WGS sequence"/>
</dbReference>
<organism evidence="1 2">
    <name type="scientific">Strongylus vulgaris</name>
    <name type="common">Blood worm</name>
    <dbReference type="NCBI Taxonomy" id="40348"/>
    <lineage>
        <taxon>Eukaryota</taxon>
        <taxon>Metazoa</taxon>
        <taxon>Ecdysozoa</taxon>
        <taxon>Nematoda</taxon>
        <taxon>Chromadorea</taxon>
        <taxon>Rhabditida</taxon>
        <taxon>Rhabditina</taxon>
        <taxon>Rhabditomorpha</taxon>
        <taxon>Strongyloidea</taxon>
        <taxon>Strongylidae</taxon>
        <taxon>Strongylus</taxon>
    </lineage>
</organism>
<dbReference type="EMBL" id="UYYB01118492">
    <property type="protein sequence ID" value="VDM82615.1"/>
    <property type="molecule type" value="Genomic_DNA"/>
</dbReference>
<sequence length="37" mass="4130">MASLKDFLLLVDVFRRGDVLLGGRPKHGPVLEPWLPS</sequence>
<evidence type="ECO:0000313" key="1">
    <source>
        <dbReference type="EMBL" id="VDM82615.1"/>
    </source>
</evidence>
<name>A0A3P7LJ49_STRVU</name>
<evidence type="ECO:0000313" key="2">
    <source>
        <dbReference type="Proteomes" id="UP000270094"/>
    </source>
</evidence>
<keyword evidence="2" id="KW-1185">Reference proteome</keyword>